<dbReference type="Pfam" id="PF03492">
    <property type="entry name" value="Methyltransf_7"/>
    <property type="match status" value="1"/>
</dbReference>
<dbReference type="OrthoDB" id="1523883at2759"/>
<dbReference type="InterPro" id="IPR029063">
    <property type="entry name" value="SAM-dependent_MTases_sf"/>
</dbReference>
<dbReference type="Gene3D" id="3.40.50.150">
    <property type="entry name" value="Vaccinia Virus protein VP39"/>
    <property type="match status" value="1"/>
</dbReference>
<gene>
    <name evidence="3" type="ORF">CKAN_01525800</name>
</gene>
<sequence>MDLKSVLHMVGGAGETSYANNSSLQKIAISKARPVVEDSLLDLYCSSYPESLNVADLGCSSGPNTLSVIKEIINATHEKCHQLGRPMPELRVFLNDLPGNDFNTIFRSLPVFYDRLEEEKGLPPWKCFIAGVPGSFYGRLFPRDFLDFVHSSYSVHWLSQVPKGLQGEIGEALNKGHVYMAESSPPAVFKAYLEQFQRDFSLFLKFRSEEMICGGRMVLTLLGRKGEEPSSGDCCHVWELLAQALRGMVSQGAVPEAKLDSFNSPHYTPSAKELKAVINMEGSFHLDQLQITEVNWDTNDRDDNEGFIFYKKTSGQNVAKYVRAVAESLLTSHFGEQIMDELFERFAENVGEHLAKEKTKHVNFTFSMTKKV</sequence>
<evidence type="ECO:0000256" key="1">
    <source>
        <dbReference type="ARBA" id="ARBA00022723"/>
    </source>
</evidence>
<proteinExistence type="predicted"/>
<dbReference type="Proteomes" id="UP000283530">
    <property type="component" value="Unassembled WGS sequence"/>
</dbReference>
<evidence type="ECO:0000313" key="4">
    <source>
        <dbReference type="Proteomes" id="UP000283530"/>
    </source>
</evidence>
<keyword evidence="3" id="KW-0489">Methyltransferase</keyword>
<keyword evidence="3" id="KW-0808">Transferase</keyword>
<evidence type="ECO:0000313" key="3">
    <source>
        <dbReference type="EMBL" id="RWR86365.1"/>
    </source>
</evidence>
<dbReference type="AlphaFoldDB" id="A0A3S3QK31"/>
<dbReference type="Gene3D" id="1.10.1200.270">
    <property type="entry name" value="Methyltransferase, alpha-helical capping domain"/>
    <property type="match status" value="1"/>
</dbReference>
<dbReference type="InterPro" id="IPR005299">
    <property type="entry name" value="MeTrfase_7"/>
</dbReference>
<evidence type="ECO:0000256" key="2">
    <source>
        <dbReference type="ARBA" id="ARBA00022842"/>
    </source>
</evidence>
<keyword evidence="2" id="KW-0460">Magnesium</keyword>
<organism evidence="3 4">
    <name type="scientific">Cinnamomum micranthum f. kanehirae</name>
    <dbReference type="NCBI Taxonomy" id="337451"/>
    <lineage>
        <taxon>Eukaryota</taxon>
        <taxon>Viridiplantae</taxon>
        <taxon>Streptophyta</taxon>
        <taxon>Embryophyta</taxon>
        <taxon>Tracheophyta</taxon>
        <taxon>Spermatophyta</taxon>
        <taxon>Magnoliopsida</taxon>
        <taxon>Magnoliidae</taxon>
        <taxon>Laurales</taxon>
        <taxon>Lauraceae</taxon>
        <taxon>Cinnamomum</taxon>
    </lineage>
</organism>
<reference evidence="3 4" key="1">
    <citation type="journal article" date="2019" name="Nat. Plants">
        <title>Stout camphor tree genome fills gaps in understanding of flowering plant genome evolution.</title>
        <authorList>
            <person name="Chaw S.M."/>
            <person name="Liu Y.C."/>
            <person name="Wu Y.W."/>
            <person name="Wang H.Y."/>
            <person name="Lin C.I."/>
            <person name="Wu C.S."/>
            <person name="Ke H.M."/>
            <person name="Chang L.Y."/>
            <person name="Hsu C.Y."/>
            <person name="Yang H.T."/>
            <person name="Sudianto E."/>
            <person name="Hsu M.H."/>
            <person name="Wu K.P."/>
            <person name="Wang L.N."/>
            <person name="Leebens-Mack J.H."/>
            <person name="Tsai I.J."/>
        </authorList>
    </citation>
    <scope>NUCLEOTIDE SEQUENCE [LARGE SCALE GENOMIC DNA]</scope>
    <source>
        <strain evidence="4">cv. Chaw 1501</strain>
        <tissue evidence="3">Young leaves</tissue>
    </source>
</reference>
<dbReference type="GO" id="GO:0046872">
    <property type="term" value="F:metal ion binding"/>
    <property type="evidence" value="ECO:0007669"/>
    <property type="project" value="UniProtKB-KW"/>
</dbReference>
<dbReference type="GO" id="GO:0032259">
    <property type="term" value="P:methylation"/>
    <property type="evidence" value="ECO:0007669"/>
    <property type="project" value="UniProtKB-KW"/>
</dbReference>
<dbReference type="GO" id="GO:0008168">
    <property type="term" value="F:methyltransferase activity"/>
    <property type="evidence" value="ECO:0007669"/>
    <property type="project" value="UniProtKB-KW"/>
</dbReference>
<dbReference type="EMBL" id="QPKB01000006">
    <property type="protein sequence ID" value="RWR86365.1"/>
    <property type="molecule type" value="Genomic_DNA"/>
</dbReference>
<accession>A0A3S3QK31</accession>
<dbReference type="PANTHER" id="PTHR31009">
    <property type="entry name" value="S-ADENOSYL-L-METHIONINE:CARBOXYL METHYLTRANSFERASE FAMILY PROTEIN"/>
    <property type="match status" value="1"/>
</dbReference>
<dbReference type="SUPFAM" id="SSF53335">
    <property type="entry name" value="S-adenosyl-L-methionine-dependent methyltransferases"/>
    <property type="match status" value="1"/>
</dbReference>
<keyword evidence="4" id="KW-1185">Reference proteome</keyword>
<name>A0A3S3QK31_9MAGN</name>
<dbReference type="InterPro" id="IPR042086">
    <property type="entry name" value="MeTrfase_capping"/>
</dbReference>
<protein>
    <submittedName>
        <fullName evidence="3">SABATH methyltransferase 22</fullName>
    </submittedName>
</protein>
<keyword evidence="1" id="KW-0479">Metal-binding</keyword>
<comment type="caution">
    <text evidence="3">The sequence shown here is derived from an EMBL/GenBank/DDBJ whole genome shotgun (WGS) entry which is preliminary data.</text>
</comment>